<keyword evidence="4" id="KW-0547">Nucleotide-binding</keyword>
<comment type="similarity">
    <text evidence="1">Belongs to the ABC transporter superfamily. ABCD family. Peroxisomal fatty acyl CoA transporter (TC 3.A.1.203) subfamily.</text>
</comment>
<feature type="transmembrane region" description="Helical" evidence="9">
    <location>
        <begin position="113"/>
        <end position="133"/>
    </location>
</feature>
<feature type="transmembrane region" description="Helical" evidence="9">
    <location>
        <begin position="256"/>
        <end position="277"/>
    </location>
</feature>
<dbReference type="PANTHER" id="PTHR11384:SF59">
    <property type="entry name" value="LYSOSOMAL COBALAMIN TRANSPORTER ABCD4"/>
    <property type="match status" value="1"/>
</dbReference>
<feature type="domain" description="ABC transporter" evidence="10">
    <location>
        <begin position="512"/>
        <end position="773"/>
    </location>
</feature>
<evidence type="ECO:0000313" key="12">
    <source>
        <dbReference type="EMBL" id="KAL3774175.1"/>
    </source>
</evidence>
<evidence type="ECO:0008006" key="14">
    <source>
        <dbReference type="Google" id="ProtNLM"/>
    </source>
</evidence>
<dbReference type="PROSITE" id="PS00211">
    <property type="entry name" value="ABC_TRANSPORTER_1"/>
    <property type="match status" value="1"/>
</dbReference>
<evidence type="ECO:0000259" key="11">
    <source>
        <dbReference type="PROSITE" id="PS50929"/>
    </source>
</evidence>
<organism evidence="12 13">
    <name type="scientific">Stephanodiscus triporus</name>
    <dbReference type="NCBI Taxonomy" id="2934178"/>
    <lineage>
        <taxon>Eukaryota</taxon>
        <taxon>Sar</taxon>
        <taxon>Stramenopiles</taxon>
        <taxon>Ochrophyta</taxon>
        <taxon>Bacillariophyta</taxon>
        <taxon>Coscinodiscophyceae</taxon>
        <taxon>Thalassiosirophycidae</taxon>
        <taxon>Stephanodiscales</taxon>
        <taxon>Stephanodiscaceae</taxon>
        <taxon>Stephanodiscus</taxon>
    </lineage>
</organism>
<evidence type="ECO:0000256" key="6">
    <source>
        <dbReference type="ARBA" id="ARBA00022989"/>
    </source>
</evidence>
<comment type="caution">
    <text evidence="12">The sequence shown here is derived from an EMBL/GenBank/DDBJ whole genome shotgun (WGS) entry which is preliminary data.</text>
</comment>
<feature type="compositionally biased region" description="Basic and acidic residues" evidence="8">
    <location>
        <begin position="615"/>
        <end position="629"/>
    </location>
</feature>
<dbReference type="InterPro" id="IPR036640">
    <property type="entry name" value="ABC1_TM_sf"/>
</dbReference>
<evidence type="ECO:0000256" key="5">
    <source>
        <dbReference type="ARBA" id="ARBA00022840"/>
    </source>
</evidence>
<accession>A0ABD3NDP6</accession>
<feature type="transmembrane region" description="Helical" evidence="9">
    <location>
        <begin position="283"/>
        <end position="306"/>
    </location>
</feature>
<feature type="region of interest" description="Disordered" evidence="8">
    <location>
        <begin position="608"/>
        <end position="629"/>
    </location>
</feature>
<dbReference type="CDD" id="cd03223">
    <property type="entry name" value="ABCD_peroxisomal_ALDP"/>
    <property type="match status" value="1"/>
</dbReference>
<dbReference type="Proteomes" id="UP001530315">
    <property type="component" value="Unassembled WGS sequence"/>
</dbReference>
<protein>
    <recommendedName>
        <fullName evidence="14">ATP-dependent transporter ycf16</fullName>
    </recommendedName>
</protein>
<dbReference type="AlphaFoldDB" id="A0ABD3NDP6"/>
<dbReference type="InterPro" id="IPR003593">
    <property type="entry name" value="AAA+_ATPase"/>
</dbReference>
<feature type="compositionally biased region" description="Low complexity" evidence="8">
    <location>
        <begin position="32"/>
        <end position="41"/>
    </location>
</feature>
<keyword evidence="6 9" id="KW-1133">Transmembrane helix</keyword>
<dbReference type="PROSITE" id="PS50893">
    <property type="entry name" value="ABC_TRANSPORTER_2"/>
    <property type="match status" value="1"/>
</dbReference>
<dbReference type="InterPro" id="IPR050835">
    <property type="entry name" value="ABC_transporter_sub-D"/>
</dbReference>
<keyword evidence="2" id="KW-0813">Transport</keyword>
<feature type="region of interest" description="Disordered" evidence="8">
    <location>
        <begin position="1"/>
        <end position="83"/>
    </location>
</feature>
<evidence type="ECO:0000259" key="10">
    <source>
        <dbReference type="PROSITE" id="PS50893"/>
    </source>
</evidence>
<dbReference type="Gene3D" id="1.20.1560.10">
    <property type="entry name" value="ABC transporter type 1, transmembrane domain"/>
    <property type="match status" value="1"/>
</dbReference>
<dbReference type="InterPro" id="IPR011527">
    <property type="entry name" value="ABC1_TM_dom"/>
</dbReference>
<evidence type="ECO:0000256" key="8">
    <source>
        <dbReference type="SAM" id="MobiDB-lite"/>
    </source>
</evidence>
<dbReference type="InterPro" id="IPR003439">
    <property type="entry name" value="ABC_transporter-like_ATP-bd"/>
</dbReference>
<keyword evidence="13" id="KW-1185">Reference proteome</keyword>
<sequence length="777" mass="86606">MDEVSRGVFVPFGVSPTAPPARKNTTAVPDGAASASSSTTSDRGGEKQGAARMDRAEDHRERVNLDVDRDDNDRDDRRRRDDEDRSLRLREQFRSFREMASPYFRENRDGRRLLLAIVFLTLANSAVRVFFSYLARDFWSALQDKDADTFYDVMFKFLGAMIVLAPINVAYRYQRQKLAIAWRKWMTGRVLRLYFSNRVYYMLERRSSSSTSTSGVVVDANAAKSAHPNDETATREVDNPDQRISEDIRSFTEFSLSFFLTIITSVIDLVCFSFILFTIMPQLFIAILLFATVGTVLTVVIGKVLIRLNYEALRKEADFRFSLVRVRENSESIAFYAGENVEERETDRRFENVIDNMSLINVAQRNLDFVTTYYNYLTWILPIMVIAPQYFAGNVELGVISQASSAFGHILDDMSLIVNSFTDISQFSAGIARLHSFLGAIAKLDPQRVSTTSLLGLHVDENDGAILRGGERMSYTTPAVAIRVKEVDPALDRLGTISPGSFSSPSRPSTILSIDRLCLATPDNKRLLILNLNLSLPSGKNLLIVGASGSGKSSLLRAIAGLWSTGEGEIVRPRSEHVYFLPQRPYCPPGSLRDQLLYPSTEHTDDHFALTGIDGSEHRPDGGPRPKDERRLYKDWTDDDLLGVLQSVDLPHLAGRAGDGDPYRGLDAVMDWGNTLSLGEQQRLAFGRLVINRPRLVIMDESTSALDVPAETKMYNLLKDLSSGGELGARRLTYVSVGHRPTLLAHHDLKLSLGGGSGFVSEIPSNACMVDEGFILS</sequence>
<evidence type="ECO:0000256" key="9">
    <source>
        <dbReference type="SAM" id="Phobius"/>
    </source>
</evidence>
<dbReference type="InterPro" id="IPR027417">
    <property type="entry name" value="P-loop_NTPase"/>
</dbReference>
<dbReference type="SUPFAM" id="SSF52540">
    <property type="entry name" value="P-loop containing nucleoside triphosphate hydrolases"/>
    <property type="match status" value="1"/>
</dbReference>
<dbReference type="PANTHER" id="PTHR11384">
    <property type="entry name" value="ATP-BINDING CASSETTE, SUB-FAMILY D MEMBER"/>
    <property type="match status" value="1"/>
</dbReference>
<evidence type="ECO:0000256" key="7">
    <source>
        <dbReference type="ARBA" id="ARBA00023136"/>
    </source>
</evidence>
<proteinExistence type="inferred from homology"/>
<name>A0ABD3NDP6_9STRA</name>
<dbReference type="Gene3D" id="3.40.50.300">
    <property type="entry name" value="P-loop containing nucleotide triphosphate hydrolases"/>
    <property type="match status" value="1"/>
</dbReference>
<keyword evidence="3 9" id="KW-0812">Transmembrane</keyword>
<dbReference type="Pfam" id="PF00005">
    <property type="entry name" value="ABC_tran"/>
    <property type="match status" value="1"/>
</dbReference>
<dbReference type="Pfam" id="PF06472">
    <property type="entry name" value="ABC_membrane_2"/>
    <property type="match status" value="2"/>
</dbReference>
<dbReference type="InterPro" id="IPR017871">
    <property type="entry name" value="ABC_transporter-like_CS"/>
</dbReference>
<keyword evidence="7 9" id="KW-0472">Membrane</keyword>
<dbReference type="PROSITE" id="PS50929">
    <property type="entry name" value="ABC_TM1F"/>
    <property type="match status" value="1"/>
</dbReference>
<evidence type="ECO:0000256" key="2">
    <source>
        <dbReference type="ARBA" id="ARBA00022448"/>
    </source>
</evidence>
<evidence type="ECO:0000256" key="3">
    <source>
        <dbReference type="ARBA" id="ARBA00022692"/>
    </source>
</evidence>
<keyword evidence="5" id="KW-0067">ATP-binding</keyword>
<evidence type="ECO:0000256" key="4">
    <source>
        <dbReference type="ARBA" id="ARBA00022741"/>
    </source>
</evidence>
<dbReference type="EMBL" id="JALLAZ020001484">
    <property type="protein sequence ID" value="KAL3774175.1"/>
    <property type="molecule type" value="Genomic_DNA"/>
</dbReference>
<evidence type="ECO:0000313" key="13">
    <source>
        <dbReference type="Proteomes" id="UP001530315"/>
    </source>
</evidence>
<dbReference type="GO" id="GO:0005524">
    <property type="term" value="F:ATP binding"/>
    <property type="evidence" value="ECO:0007669"/>
    <property type="project" value="UniProtKB-KW"/>
</dbReference>
<reference evidence="12 13" key="1">
    <citation type="submission" date="2024-10" db="EMBL/GenBank/DDBJ databases">
        <title>Updated reference genomes for cyclostephanoid diatoms.</title>
        <authorList>
            <person name="Roberts W.R."/>
            <person name="Alverson A.J."/>
        </authorList>
    </citation>
    <scope>NUCLEOTIDE SEQUENCE [LARGE SCALE GENOMIC DNA]</scope>
    <source>
        <strain evidence="12 13">AJA276-08</strain>
    </source>
</reference>
<feature type="transmembrane region" description="Helical" evidence="9">
    <location>
        <begin position="153"/>
        <end position="173"/>
    </location>
</feature>
<gene>
    <name evidence="12" type="ORF">ACHAW5_008522</name>
</gene>
<feature type="compositionally biased region" description="Basic and acidic residues" evidence="8">
    <location>
        <begin position="52"/>
        <end position="83"/>
    </location>
</feature>
<feature type="transmembrane region" description="Helical" evidence="9">
    <location>
        <begin position="373"/>
        <end position="392"/>
    </location>
</feature>
<dbReference type="SUPFAM" id="SSF90123">
    <property type="entry name" value="ABC transporter transmembrane region"/>
    <property type="match status" value="1"/>
</dbReference>
<dbReference type="SMART" id="SM00382">
    <property type="entry name" value="AAA"/>
    <property type="match status" value="1"/>
</dbReference>
<feature type="domain" description="ABC transmembrane type-1" evidence="11">
    <location>
        <begin position="115"/>
        <end position="426"/>
    </location>
</feature>
<evidence type="ECO:0000256" key="1">
    <source>
        <dbReference type="ARBA" id="ARBA00008575"/>
    </source>
</evidence>